<name>A0A5C7AWF6_9FLAO</name>
<dbReference type="AlphaFoldDB" id="A0A5C7AWF6"/>
<comment type="caution">
    <text evidence="2">The sequence shown here is derived from an EMBL/GenBank/DDBJ whole genome shotgun (WGS) entry which is preliminary data.</text>
</comment>
<evidence type="ECO:0000256" key="1">
    <source>
        <dbReference type="SAM" id="SignalP"/>
    </source>
</evidence>
<dbReference type="RefSeq" id="WP_147132048.1">
    <property type="nucleotide sequence ID" value="NZ_VOSC01000012.1"/>
</dbReference>
<proteinExistence type="predicted"/>
<accession>A0A5C7AWF6</accession>
<evidence type="ECO:0000313" key="3">
    <source>
        <dbReference type="Proteomes" id="UP000321790"/>
    </source>
</evidence>
<dbReference type="Proteomes" id="UP000321790">
    <property type="component" value="Unassembled WGS sequence"/>
</dbReference>
<feature type="chain" id="PRO_5023057296" description="Lipoprotein" evidence="1">
    <location>
        <begin position="22"/>
        <end position="165"/>
    </location>
</feature>
<sequence>MKTLKYILSFILITITIMSFSQCTTTKHISNKAPLLIKEAYYKTWSNPARFTGSGINLYIIVENNKAIQLDSVYFQNKVTQLKLTDNTYKATLKTENNKPLDVVMSAKPMAEYGNTLPKTSTKESFPFNLKANECIVSYKKGNKTKYFKIIVNKRQTNSSLNQRM</sequence>
<dbReference type="OrthoDB" id="1364277at2"/>
<organism evidence="2 3">
    <name type="scientific">Seonamhaeicola algicola</name>
    <dbReference type="NCBI Taxonomy" id="1719036"/>
    <lineage>
        <taxon>Bacteria</taxon>
        <taxon>Pseudomonadati</taxon>
        <taxon>Bacteroidota</taxon>
        <taxon>Flavobacteriia</taxon>
        <taxon>Flavobacteriales</taxon>
        <taxon>Flavobacteriaceae</taxon>
    </lineage>
</organism>
<keyword evidence="1" id="KW-0732">Signal</keyword>
<evidence type="ECO:0000313" key="2">
    <source>
        <dbReference type="EMBL" id="TXE13030.1"/>
    </source>
</evidence>
<protein>
    <recommendedName>
        <fullName evidence="4">Lipoprotein</fullName>
    </recommendedName>
</protein>
<dbReference type="EMBL" id="VOSC01000012">
    <property type="protein sequence ID" value="TXE13030.1"/>
    <property type="molecule type" value="Genomic_DNA"/>
</dbReference>
<feature type="signal peptide" evidence="1">
    <location>
        <begin position="1"/>
        <end position="21"/>
    </location>
</feature>
<keyword evidence="3" id="KW-1185">Reference proteome</keyword>
<gene>
    <name evidence="2" type="ORF">FUA26_04340</name>
</gene>
<reference evidence="3" key="1">
    <citation type="submission" date="2019-08" db="EMBL/GenBank/DDBJ databases">
        <title>Seonamhaeicola sediminis sp. nov., isolated from marine sediment.</title>
        <authorList>
            <person name="Cao W.R."/>
        </authorList>
    </citation>
    <scope>NUCLEOTIDE SEQUENCE [LARGE SCALE GENOMIC DNA]</scope>
    <source>
        <strain evidence="3">Gy8</strain>
    </source>
</reference>
<evidence type="ECO:0008006" key="4">
    <source>
        <dbReference type="Google" id="ProtNLM"/>
    </source>
</evidence>